<dbReference type="Proteomes" id="UP000439903">
    <property type="component" value="Unassembled WGS sequence"/>
</dbReference>
<keyword evidence="2" id="KW-0677">Repeat</keyword>
<protein>
    <submittedName>
        <fullName evidence="4">Galactose oxidase</fullName>
    </submittedName>
</protein>
<evidence type="ECO:0000256" key="3">
    <source>
        <dbReference type="SAM" id="Phobius"/>
    </source>
</evidence>
<evidence type="ECO:0000256" key="2">
    <source>
        <dbReference type="ARBA" id="ARBA00022737"/>
    </source>
</evidence>
<keyword evidence="5" id="KW-1185">Reference proteome</keyword>
<dbReference type="OrthoDB" id="2443533at2759"/>
<organism evidence="4 5">
    <name type="scientific">Gigaspora margarita</name>
    <dbReference type="NCBI Taxonomy" id="4874"/>
    <lineage>
        <taxon>Eukaryota</taxon>
        <taxon>Fungi</taxon>
        <taxon>Fungi incertae sedis</taxon>
        <taxon>Mucoromycota</taxon>
        <taxon>Glomeromycotina</taxon>
        <taxon>Glomeromycetes</taxon>
        <taxon>Diversisporales</taxon>
        <taxon>Gigasporaceae</taxon>
        <taxon>Gigaspora</taxon>
    </lineage>
</organism>
<keyword evidence="1" id="KW-0880">Kelch repeat</keyword>
<keyword evidence="3" id="KW-0472">Membrane</keyword>
<dbReference type="InterPro" id="IPR015915">
    <property type="entry name" value="Kelch-typ_b-propeller"/>
</dbReference>
<comment type="caution">
    <text evidence="4">The sequence shown here is derived from an EMBL/GenBank/DDBJ whole genome shotgun (WGS) entry which is preliminary data.</text>
</comment>
<dbReference type="EMBL" id="WTPW01001453">
    <property type="protein sequence ID" value="KAF0434567.1"/>
    <property type="molecule type" value="Genomic_DNA"/>
</dbReference>
<dbReference type="PANTHER" id="PTHR46093:SF3">
    <property type="entry name" value="ACYL-COA-BINDING DOMAIN-CONTAINING PROTEIN 4"/>
    <property type="match status" value="1"/>
</dbReference>
<dbReference type="SUPFAM" id="SSF117281">
    <property type="entry name" value="Kelch motif"/>
    <property type="match status" value="1"/>
</dbReference>
<evidence type="ECO:0000313" key="4">
    <source>
        <dbReference type="EMBL" id="KAF0434567.1"/>
    </source>
</evidence>
<accession>A0A8H3X8Z7</accession>
<dbReference type="AlphaFoldDB" id="A0A8H3X8Z7"/>
<gene>
    <name evidence="4" type="ORF">F8M41_004885</name>
</gene>
<sequence length="339" mass="37662">MTSTSTAVYKFDTINLQWIIPIINGFNNSFISRNEINAVIDSKGKTYIFCGTDTKTGTSTANGNWFYEMSLFDVSSMTWSTLPLPTEVLPRVDYTATLLPTGLIIYIGGHTKLTASSVSTQANFNDVLIFDTKSLSWSTKTTSSTIQSRNGHSAVLTKDGNTIIFGGASDTAQVYPDLAVLNTNTWIWSVPNISTVNAPPSLVRHTANLYNIYMIIAFGRKTSQTVVKPYVYSNNIYIFNTETYSWVSSFDKVSQGTPTNKSGTSTNQGDSSTDNGNNSTYKIILYVVIGIGCIAFLFGLVMCYKKYYKNRKNVEKNLMSEGLYNSDLHDKERYSNRVM</sequence>
<feature type="transmembrane region" description="Helical" evidence="3">
    <location>
        <begin position="283"/>
        <end position="304"/>
    </location>
</feature>
<dbReference type="Pfam" id="PF24681">
    <property type="entry name" value="Kelch_KLHDC2_KLHL20_DRC7"/>
    <property type="match status" value="1"/>
</dbReference>
<dbReference type="PANTHER" id="PTHR46093">
    <property type="entry name" value="ACYL-COA-BINDING DOMAIN-CONTAINING PROTEIN 5"/>
    <property type="match status" value="1"/>
</dbReference>
<dbReference type="Gene3D" id="2.120.10.80">
    <property type="entry name" value="Kelch-type beta propeller"/>
    <property type="match status" value="1"/>
</dbReference>
<proteinExistence type="predicted"/>
<keyword evidence="3" id="KW-0812">Transmembrane</keyword>
<evidence type="ECO:0000256" key="1">
    <source>
        <dbReference type="ARBA" id="ARBA00022441"/>
    </source>
</evidence>
<reference evidence="4 5" key="1">
    <citation type="journal article" date="2019" name="Environ. Microbiol.">
        <title>At the nexus of three kingdoms: the genome of the mycorrhizal fungus Gigaspora margarita provides insights into plant, endobacterial and fungal interactions.</title>
        <authorList>
            <person name="Venice F."/>
            <person name="Ghignone S."/>
            <person name="Salvioli di Fossalunga A."/>
            <person name="Amselem J."/>
            <person name="Novero M."/>
            <person name="Xianan X."/>
            <person name="Sedzielewska Toro K."/>
            <person name="Morin E."/>
            <person name="Lipzen A."/>
            <person name="Grigoriev I.V."/>
            <person name="Henrissat B."/>
            <person name="Martin F.M."/>
            <person name="Bonfante P."/>
        </authorList>
    </citation>
    <scope>NUCLEOTIDE SEQUENCE [LARGE SCALE GENOMIC DNA]</scope>
    <source>
        <strain evidence="4 5">BEG34</strain>
    </source>
</reference>
<keyword evidence="3" id="KW-1133">Transmembrane helix</keyword>
<name>A0A8H3X8Z7_GIGMA</name>
<evidence type="ECO:0000313" key="5">
    <source>
        <dbReference type="Proteomes" id="UP000439903"/>
    </source>
</evidence>